<organism evidence="2 3">
    <name type="scientific">Niastella koreensis</name>
    <dbReference type="NCBI Taxonomy" id="354356"/>
    <lineage>
        <taxon>Bacteria</taxon>
        <taxon>Pseudomonadati</taxon>
        <taxon>Bacteroidota</taxon>
        <taxon>Chitinophagia</taxon>
        <taxon>Chitinophagales</taxon>
        <taxon>Chitinophagaceae</taxon>
        <taxon>Niastella</taxon>
    </lineage>
</organism>
<dbReference type="Gene3D" id="3.40.50.10140">
    <property type="entry name" value="Toll/interleukin-1 receptor homology (TIR) domain"/>
    <property type="match status" value="1"/>
</dbReference>
<dbReference type="InterPro" id="IPR035897">
    <property type="entry name" value="Toll_tir_struct_dom_sf"/>
</dbReference>
<dbReference type="SUPFAM" id="SSF52200">
    <property type="entry name" value="Toll/Interleukin receptor TIR domain"/>
    <property type="match status" value="1"/>
</dbReference>
<sequence>MSSFFISYSRKDLAFAETLRKHIQLMDSGHDVFLDLYKIKTGVRWKQYLLSSVRKNDFFILILSNNSAISTFVQQEVKWVQQDELKTGVRKLFIIRIDDVPIPTYMSTFQVLNATGNFVIDFYKLMEGINGKASYFKIMHEKESDSPTGYWIKLYVDAPLPFLQKIEKVEYRFDYEFQCSKFVDAVEIVENKRGAYKKNYAVEFWISEPILVFIVLYLKSMRQITFEHRIPLYF</sequence>
<evidence type="ECO:0000313" key="3">
    <source>
        <dbReference type="Proteomes" id="UP000192277"/>
    </source>
</evidence>
<protein>
    <recommendedName>
        <fullName evidence="1">TIR domain-containing protein</fullName>
    </recommendedName>
</protein>
<keyword evidence="3" id="KW-1185">Reference proteome</keyword>
<evidence type="ECO:0000313" key="2">
    <source>
        <dbReference type="EMBL" id="OQP44291.1"/>
    </source>
</evidence>
<dbReference type="RefSeq" id="WP_014219595.1">
    <property type="nucleotide sequence ID" value="NZ_LWBO01000028.1"/>
</dbReference>
<dbReference type="EMBL" id="LWBO01000028">
    <property type="protein sequence ID" value="OQP44291.1"/>
    <property type="molecule type" value="Genomic_DNA"/>
</dbReference>
<dbReference type="InterPro" id="IPR000157">
    <property type="entry name" value="TIR_dom"/>
</dbReference>
<proteinExistence type="predicted"/>
<dbReference type="PROSITE" id="PS50104">
    <property type="entry name" value="TIR"/>
    <property type="match status" value="1"/>
</dbReference>
<dbReference type="Proteomes" id="UP000192277">
    <property type="component" value="Unassembled WGS sequence"/>
</dbReference>
<name>A0ABX3NTV5_9BACT</name>
<feature type="domain" description="TIR" evidence="1">
    <location>
        <begin position="1"/>
        <end position="126"/>
    </location>
</feature>
<accession>A0ABX3NTV5</accession>
<reference evidence="2 3" key="1">
    <citation type="submission" date="2016-04" db="EMBL/GenBank/DDBJ databases">
        <authorList>
            <person name="Chen L."/>
            <person name="Zhuang W."/>
            <person name="Wang G."/>
        </authorList>
    </citation>
    <scope>NUCLEOTIDE SEQUENCE [LARGE SCALE GENOMIC DNA]</scope>
    <source>
        <strain evidence="3">GR20</strain>
    </source>
</reference>
<comment type="caution">
    <text evidence="2">The sequence shown here is derived from an EMBL/GenBank/DDBJ whole genome shotgun (WGS) entry which is preliminary data.</text>
</comment>
<evidence type="ECO:0000259" key="1">
    <source>
        <dbReference type="PROSITE" id="PS50104"/>
    </source>
</evidence>
<dbReference type="Pfam" id="PF13676">
    <property type="entry name" value="TIR_2"/>
    <property type="match status" value="1"/>
</dbReference>
<gene>
    <name evidence="2" type="ORF">A4D02_35540</name>
</gene>